<sequence length="464" mass="51373">MKKYFIAAVMATGLSMAAQAKQQPNVLFIAIDDCKPVFGCYGDEFAQTPNIDKLADRGTVFLNNHCQWSVCGPSRASLMTSLMPETTGVMGFKQMRAILPDLVTLPQYFRSKGYETAATGKINDNRCVEGGRSDDDPLSWSVPYSWGVGKGYNPKGKVSCEASTNDEAAHDDRQICETGIERMNQLAKGGKPFFLGVGFKKPHLPFIAPKAYWDLYNRADVKLASFQMKPKGGTPNAWDDSAELRGHSDIPNKGDIPEEKQAELIHGYYACVSFVDTLIGRLTANLECLGLADNTIIVIWGDHGFHLGDHGKWAKHTNMEQATRSPLIIIPPKVGKGTKTALPSGFIDVYPTLCELAGLEIPGQVQGRSLVPMLKNPKTSVRNGSINLIRRGGMTGYAYRTERYRYIEWVKKGEVVSRDLYDYETDPLETVNLAVDERSKPLMKKLARQMREEGVGCTMLLKSK</sequence>
<dbReference type="GO" id="GO:0046872">
    <property type="term" value="F:metal ion binding"/>
    <property type="evidence" value="ECO:0007669"/>
    <property type="project" value="UniProtKB-KW"/>
</dbReference>
<evidence type="ECO:0000256" key="2">
    <source>
        <dbReference type="ARBA" id="ARBA00008779"/>
    </source>
</evidence>
<dbReference type="InterPro" id="IPR017850">
    <property type="entry name" value="Alkaline_phosphatase_core_sf"/>
</dbReference>
<evidence type="ECO:0000256" key="4">
    <source>
        <dbReference type="ARBA" id="ARBA00022729"/>
    </source>
</evidence>
<keyword evidence="5" id="KW-0378">Hydrolase</keyword>
<feature type="domain" description="Sulfatase N-terminal" evidence="9">
    <location>
        <begin position="24"/>
        <end position="358"/>
    </location>
</feature>
<dbReference type="GO" id="GO:0004423">
    <property type="term" value="F:iduronate-2-sulfatase activity"/>
    <property type="evidence" value="ECO:0007669"/>
    <property type="project" value="InterPro"/>
</dbReference>
<dbReference type="InterPro" id="IPR000917">
    <property type="entry name" value="Sulfatase_N"/>
</dbReference>
<dbReference type="InterPro" id="IPR035874">
    <property type="entry name" value="IDS"/>
</dbReference>
<dbReference type="GO" id="GO:0005737">
    <property type="term" value="C:cytoplasm"/>
    <property type="evidence" value="ECO:0007669"/>
    <property type="project" value="TreeGrafter"/>
</dbReference>
<organism evidence="10 11">
    <name type="scientific">Pontiella sulfatireligans</name>
    <dbReference type="NCBI Taxonomy" id="2750658"/>
    <lineage>
        <taxon>Bacteria</taxon>
        <taxon>Pseudomonadati</taxon>
        <taxon>Kiritimatiellota</taxon>
        <taxon>Kiritimatiellia</taxon>
        <taxon>Kiritimatiellales</taxon>
        <taxon>Pontiellaceae</taxon>
        <taxon>Pontiella</taxon>
    </lineage>
</organism>
<evidence type="ECO:0000313" key="11">
    <source>
        <dbReference type="Proteomes" id="UP000346198"/>
    </source>
</evidence>
<keyword evidence="4 8" id="KW-0732">Signal</keyword>
<evidence type="ECO:0000256" key="6">
    <source>
        <dbReference type="ARBA" id="ARBA00022837"/>
    </source>
</evidence>
<evidence type="ECO:0000256" key="3">
    <source>
        <dbReference type="ARBA" id="ARBA00022723"/>
    </source>
</evidence>
<dbReference type="Gene3D" id="3.40.720.10">
    <property type="entry name" value="Alkaline Phosphatase, subunit A"/>
    <property type="match status" value="1"/>
</dbReference>
<feature type="region of interest" description="Disordered" evidence="7">
    <location>
        <begin position="232"/>
        <end position="255"/>
    </location>
</feature>
<dbReference type="RefSeq" id="WP_168433057.1">
    <property type="nucleotide sequence ID" value="NZ_CAAHFH010000001.1"/>
</dbReference>
<dbReference type="Pfam" id="PF00884">
    <property type="entry name" value="Sulfatase"/>
    <property type="match status" value="1"/>
</dbReference>
<feature type="signal peptide" evidence="8">
    <location>
        <begin position="1"/>
        <end position="20"/>
    </location>
</feature>
<dbReference type="PANTHER" id="PTHR45953">
    <property type="entry name" value="IDURONATE 2-SULFATASE"/>
    <property type="match status" value="1"/>
</dbReference>
<protein>
    <submittedName>
        <fullName evidence="10">Choline-sulfatase</fullName>
    </submittedName>
</protein>
<name>A0A6C2UIU9_9BACT</name>
<proteinExistence type="inferred from homology"/>
<evidence type="ECO:0000259" key="9">
    <source>
        <dbReference type="Pfam" id="PF00884"/>
    </source>
</evidence>
<evidence type="ECO:0000256" key="5">
    <source>
        <dbReference type="ARBA" id="ARBA00022801"/>
    </source>
</evidence>
<comment type="cofactor">
    <cofactor evidence="1">
        <name>Ca(2+)</name>
        <dbReference type="ChEBI" id="CHEBI:29108"/>
    </cofactor>
</comment>
<dbReference type="EMBL" id="CAAHFH010000001">
    <property type="protein sequence ID" value="VGO19244.1"/>
    <property type="molecule type" value="Genomic_DNA"/>
</dbReference>
<dbReference type="CDD" id="cd16030">
    <property type="entry name" value="iduronate-2-sulfatase"/>
    <property type="match status" value="1"/>
</dbReference>
<reference evidence="10 11" key="1">
    <citation type="submission" date="2019-04" db="EMBL/GenBank/DDBJ databases">
        <authorList>
            <person name="Van Vliet M D."/>
        </authorList>
    </citation>
    <scope>NUCLEOTIDE SEQUENCE [LARGE SCALE GENOMIC DNA]</scope>
    <source>
        <strain evidence="10 11">F21</strain>
    </source>
</reference>
<feature type="chain" id="PRO_5028947007" evidence="8">
    <location>
        <begin position="21"/>
        <end position="464"/>
    </location>
</feature>
<accession>A0A6C2UIU9</accession>
<evidence type="ECO:0000256" key="7">
    <source>
        <dbReference type="SAM" id="MobiDB-lite"/>
    </source>
</evidence>
<gene>
    <name evidence="10" type="primary">betC_26</name>
    <name evidence="10" type="ORF">SCARR_01301</name>
</gene>
<dbReference type="AlphaFoldDB" id="A0A6C2UIU9"/>
<keyword evidence="11" id="KW-1185">Reference proteome</keyword>
<comment type="similarity">
    <text evidence="2">Belongs to the sulfatase family.</text>
</comment>
<dbReference type="Proteomes" id="UP000346198">
    <property type="component" value="Unassembled WGS sequence"/>
</dbReference>
<evidence type="ECO:0000313" key="10">
    <source>
        <dbReference type="EMBL" id="VGO19244.1"/>
    </source>
</evidence>
<keyword evidence="3" id="KW-0479">Metal-binding</keyword>
<keyword evidence="6" id="KW-0106">Calcium</keyword>
<dbReference type="PANTHER" id="PTHR45953:SF1">
    <property type="entry name" value="IDURONATE 2-SULFATASE"/>
    <property type="match status" value="1"/>
</dbReference>
<evidence type="ECO:0000256" key="1">
    <source>
        <dbReference type="ARBA" id="ARBA00001913"/>
    </source>
</evidence>
<dbReference type="SUPFAM" id="SSF53649">
    <property type="entry name" value="Alkaline phosphatase-like"/>
    <property type="match status" value="1"/>
</dbReference>
<feature type="compositionally biased region" description="Basic and acidic residues" evidence="7">
    <location>
        <begin position="242"/>
        <end position="255"/>
    </location>
</feature>
<evidence type="ECO:0000256" key="8">
    <source>
        <dbReference type="SAM" id="SignalP"/>
    </source>
</evidence>